<dbReference type="RefSeq" id="WP_250038627.1">
    <property type="nucleotide sequence ID" value="NZ_JAVDQT010000001.1"/>
</dbReference>
<evidence type="ECO:0000256" key="2">
    <source>
        <dbReference type="ARBA" id="ARBA00022694"/>
    </source>
</evidence>
<evidence type="ECO:0000256" key="4">
    <source>
        <dbReference type="ARBA" id="ARBA00022759"/>
    </source>
</evidence>
<dbReference type="SUPFAM" id="SSF54211">
    <property type="entry name" value="Ribosomal protein S5 domain 2-like"/>
    <property type="match status" value="1"/>
</dbReference>
<dbReference type="InterPro" id="IPR020568">
    <property type="entry name" value="Ribosomal_Su5_D2-typ_SF"/>
</dbReference>
<keyword evidence="11" id="KW-1185">Reference proteome</keyword>
<dbReference type="EC" id="3.1.26.5" evidence="7 8"/>
<keyword evidence="4 7" id="KW-0255">Endonuclease</keyword>
<gene>
    <name evidence="7" type="primary">rnpA</name>
    <name evidence="10" type="ORF">J2782_000021</name>
</gene>
<dbReference type="Gene3D" id="3.30.230.10">
    <property type="match status" value="1"/>
</dbReference>
<evidence type="ECO:0000256" key="6">
    <source>
        <dbReference type="ARBA" id="ARBA00022884"/>
    </source>
</evidence>
<comment type="caution">
    <text evidence="10">The sequence shown here is derived from an EMBL/GenBank/DDBJ whole genome shotgun (WGS) entry which is preliminary data.</text>
</comment>
<keyword evidence="6 7" id="KW-0694">RNA-binding</keyword>
<dbReference type="HAMAP" id="MF_00227">
    <property type="entry name" value="RNase_P"/>
    <property type="match status" value="1"/>
</dbReference>
<keyword evidence="3 7" id="KW-0540">Nuclease</keyword>
<protein>
    <recommendedName>
        <fullName evidence="7 8">Ribonuclease P protein component</fullName>
        <shortName evidence="7">RNase P protein</shortName>
        <shortName evidence="7">RNaseP protein</shortName>
        <ecNumber evidence="7 8">3.1.26.5</ecNumber>
    </recommendedName>
    <alternativeName>
        <fullName evidence="7">Protein C5</fullName>
    </alternativeName>
</protein>
<dbReference type="PANTHER" id="PTHR33992:SF1">
    <property type="entry name" value="RIBONUCLEASE P PROTEIN COMPONENT"/>
    <property type="match status" value="1"/>
</dbReference>
<dbReference type="Proteomes" id="UP001184614">
    <property type="component" value="Unassembled WGS sequence"/>
</dbReference>
<evidence type="ECO:0000256" key="7">
    <source>
        <dbReference type="HAMAP-Rule" id="MF_00227"/>
    </source>
</evidence>
<dbReference type="GO" id="GO:0004526">
    <property type="term" value="F:ribonuclease P activity"/>
    <property type="evidence" value="ECO:0007669"/>
    <property type="project" value="UniProtKB-EC"/>
</dbReference>
<feature type="compositionally biased region" description="Basic and acidic residues" evidence="9">
    <location>
        <begin position="113"/>
        <end position="124"/>
    </location>
</feature>
<evidence type="ECO:0000256" key="9">
    <source>
        <dbReference type="SAM" id="MobiDB-lite"/>
    </source>
</evidence>
<keyword evidence="5 7" id="KW-0378">Hydrolase</keyword>
<dbReference type="PROSITE" id="PS00648">
    <property type="entry name" value="RIBONUCLEASE_P"/>
    <property type="match status" value="1"/>
</dbReference>
<dbReference type="NCBIfam" id="TIGR00188">
    <property type="entry name" value="rnpA"/>
    <property type="match status" value="1"/>
</dbReference>
<keyword evidence="2 7" id="KW-0819">tRNA processing</keyword>
<evidence type="ECO:0000313" key="11">
    <source>
        <dbReference type="Proteomes" id="UP001184614"/>
    </source>
</evidence>
<dbReference type="EMBL" id="JAVDQT010000001">
    <property type="protein sequence ID" value="MDR6430316.1"/>
    <property type="molecule type" value="Genomic_DNA"/>
</dbReference>
<organism evidence="10 11">
    <name type="scientific">Brucella pseudogrignonensis</name>
    <dbReference type="NCBI Taxonomy" id="419475"/>
    <lineage>
        <taxon>Bacteria</taxon>
        <taxon>Pseudomonadati</taxon>
        <taxon>Pseudomonadota</taxon>
        <taxon>Alphaproteobacteria</taxon>
        <taxon>Hyphomicrobiales</taxon>
        <taxon>Brucellaceae</taxon>
        <taxon>Brucella/Ochrobactrum group</taxon>
        <taxon>Brucella</taxon>
    </lineage>
</organism>
<evidence type="ECO:0000256" key="1">
    <source>
        <dbReference type="ARBA" id="ARBA00002663"/>
    </source>
</evidence>
<accession>A0ABU1M2Q9</accession>
<dbReference type="InterPro" id="IPR014721">
    <property type="entry name" value="Ribsml_uS5_D2-typ_fold_subgr"/>
</dbReference>
<dbReference type="InterPro" id="IPR020539">
    <property type="entry name" value="RNase_P_CS"/>
</dbReference>
<feature type="region of interest" description="Disordered" evidence="9">
    <location>
        <begin position="113"/>
        <end position="141"/>
    </location>
</feature>
<evidence type="ECO:0000256" key="8">
    <source>
        <dbReference type="NCBIfam" id="TIGR00188"/>
    </source>
</evidence>
<reference evidence="10 11" key="1">
    <citation type="submission" date="2023-07" db="EMBL/GenBank/DDBJ databases">
        <title>Sorghum-associated microbial communities from plants grown in Nebraska, USA.</title>
        <authorList>
            <person name="Schachtman D."/>
        </authorList>
    </citation>
    <scope>NUCLEOTIDE SEQUENCE [LARGE SCALE GENOMIC DNA]</scope>
    <source>
        <strain evidence="10 11">DS1730</strain>
    </source>
</reference>
<sequence length="141" mass="16182">MKKQKQILRLRKRAEFLSVRNGEKRRGPLFLLEVRERTEEESAAAKIGEKPRAGFTVTKKNGNAVVRNRIRRRLREAVRCHVGSDMALSTDYVIVAREQALTAPFSQLTAELSKRIKAKDDRRGEKKRRTERPESGPVDGK</sequence>
<evidence type="ECO:0000256" key="3">
    <source>
        <dbReference type="ARBA" id="ARBA00022722"/>
    </source>
</evidence>
<proteinExistence type="inferred from homology"/>
<name>A0ABU1M2Q9_9HYPH</name>
<comment type="similarity">
    <text evidence="7">Belongs to the RnpA family.</text>
</comment>
<dbReference type="InterPro" id="IPR000100">
    <property type="entry name" value="RNase_P"/>
</dbReference>
<comment type="function">
    <text evidence="1 7">RNaseP catalyzes the removal of the 5'-leader sequence from pre-tRNA to produce the mature 5'-terminus. It can also cleave other RNA substrates such as 4.5S RNA. The protein component plays an auxiliary but essential role in vivo by binding to the 5'-leader sequence and broadening the substrate specificity of the ribozyme.</text>
</comment>
<comment type="subunit">
    <text evidence="7">Consists of a catalytic RNA component (M1 or rnpB) and a protein subunit.</text>
</comment>
<dbReference type="Pfam" id="PF00825">
    <property type="entry name" value="Ribonuclease_P"/>
    <property type="match status" value="1"/>
</dbReference>
<comment type="catalytic activity">
    <reaction evidence="7">
        <text>Endonucleolytic cleavage of RNA, removing 5'-extranucleotides from tRNA precursor.</text>
        <dbReference type="EC" id="3.1.26.5"/>
    </reaction>
</comment>
<dbReference type="PANTHER" id="PTHR33992">
    <property type="entry name" value="RIBONUCLEASE P PROTEIN COMPONENT"/>
    <property type="match status" value="1"/>
</dbReference>
<evidence type="ECO:0000256" key="5">
    <source>
        <dbReference type="ARBA" id="ARBA00022801"/>
    </source>
</evidence>
<evidence type="ECO:0000313" key="10">
    <source>
        <dbReference type="EMBL" id="MDR6430316.1"/>
    </source>
</evidence>